<protein>
    <submittedName>
        <fullName evidence="3">Uncharacterized protein</fullName>
    </submittedName>
</protein>
<evidence type="ECO:0000313" key="4">
    <source>
        <dbReference type="Proteomes" id="UP001558613"/>
    </source>
</evidence>
<keyword evidence="2" id="KW-0732">Signal</keyword>
<comment type="caution">
    <text evidence="3">The sequence shown here is derived from an EMBL/GenBank/DDBJ whole genome shotgun (WGS) entry which is preliminary data.</text>
</comment>
<feature type="transmembrane region" description="Helical" evidence="1">
    <location>
        <begin position="66"/>
        <end position="85"/>
    </location>
</feature>
<evidence type="ECO:0000313" key="3">
    <source>
        <dbReference type="EMBL" id="KAL1279307.1"/>
    </source>
</evidence>
<keyword evidence="1" id="KW-0472">Membrane</keyword>
<accession>A0ABR3NR07</accession>
<feature type="chain" id="PRO_5046581494" evidence="2">
    <location>
        <begin position="24"/>
        <end position="261"/>
    </location>
</feature>
<gene>
    <name evidence="3" type="ORF">QQF64_025980</name>
</gene>
<proteinExistence type="predicted"/>
<feature type="transmembrane region" description="Helical" evidence="1">
    <location>
        <begin position="97"/>
        <end position="120"/>
    </location>
</feature>
<organism evidence="3 4">
    <name type="scientific">Cirrhinus molitorella</name>
    <name type="common">mud carp</name>
    <dbReference type="NCBI Taxonomy" id="172907"/>
    <lineage>
        <taxon>Eukaryota</taxon>
        <taxon>Metazoa</taxon>
        <taxon>Chordata</taxon>
        <taxon>Craniata</taxon>
        <taxon>Vertebrata</taxon>
        <taxon>Euteleostomi</taxon>
        <taxon>Actinopterygii</taxon>
        <taxon>Neopterygii</taxon>
        <taxon>Teleostei</taxon>
        <taxon>Ostariophysi</taxon>
        <taxon>Cypriniformes</taxon>
        <taxon>Cyprinidae</taxon>
        <taxon>Labeoninae</taxon>
        <taxon>Labeonini</taxon>
        <taxon>Cirrhinus</taxon>
    </lineage>
</organism>
<feature type="signal peptide" evidence="2">
    <location>
        <begin position="1"/>
        <end position="23"/>
    </location>
</feature>
<keyword evidence="4" id="KW-1185">Reference proteome</keyword>
<dbReference type="EMBL" id="JAYMGO010000003">
    <property type="protein sequence ID" value="KAL1279307.1"/>
    <property type="molecule type" value="Genomic_DNA"/>
</dbReference>
<feature type="transmembrane region" description="Helical" evidence="1">
    <location>
        <begin position="193"/>
        <end position="215"/>
    </location>
</feature>
<name>A0ABR3NR07_9TELE</name>
<evidence type="ECO:0000256" key="2">
    <source>
        <dbReference type="SAM" id="SignalP"/>
    </source>
</evidence>
<dbReference type="Proteomes" id="UP001558613">
    <property type="component" value="Unassembled WGS sequence"/>
</dbReference>
<keyword evidence="1" id="KW-0812">Transmembrane</keyword>
<keyword evidence="1" id="KW-1133">Transmembrane helix</keyword>
<reference evidence="3 4" key="1">
    <citation type="submission" date="2023-09" db="EMBL/GenBank/DDBJ databases">
        <authorList>
            <person name="Wang M."/>
        </authorList>
    </citation>
    <scope>NUCLEOTIDE SEQUENCE [LARGE SCALE GENOMIC DNA]</scope>
    <source>
        <strain evidence="3">GT-2023</strain>
        <tissue evidence="3">Liver</tissue>
    </source>
</reference>
<evidence type="ECO:0000256" key="1">
    <source>
        <dbReference type="SAM" id="Phobius"/>
    </source>
</evidence>
<feature type="transmembrane region" description="Helical" evidence="1">
    <location>
        <begin position="33"/>
        <end position="54"/>
    </location>
</feature>
<sequence length="261" mass="29503">MFLVFFPNVLMFLAFVLWGVSEGSLSETLSCCALYFLRSLLLLWASPYMSNFTGTIKSLILKYSYVAEYFVLSLVVYSALFTSAWQKLLSYTAFDRAVIIALFVIVFVCCLCKIIYILVTEVGKKSGRIIKIFNVVADMTFEILPTLQFVLLFYTFGSAGAEFIIIILPVLLMMTNDRWFFRCRVKLNCSYSAIRTTMLIFIIVTNVVMISAYIFTLENKTEDSAAGVVSESRFFVANEKSRLPSRRAESSAANRSGTLFG</sequence>